<organism evidence="2 3">
    <name type="scientific">Paracoccus solventivorans</name>
    <dbReference type="NCBI Taxonomy" id="53463"/>
    <lineage>
        <taxon>Bacteria</taxon>
        <taxon>Pseudomonadati</taxon>
        <taxon>Pseudomonadota</taxon>
        <taxon>Alphaproteobacteria</taxon>
        <taxon>Rhodobacterales</taxon>
        <taxon>Paracoccaceae</taxon>
        <taxon>Paracoccus</taxon>
    </lineage>
</organism>
<dbReference type="Gene3D" id="3.40.140.120">
    <property type="match status" value="1"/>
</dbReference>
<dbReference type="RefSeq" id="WP_303730389.1">
    <property type="nucleotide sequence ID" value="NZ_DULP01000142.1"/>
</dbReference>
<comment type="caution">
    <text evidence="2">The sequence shown here is derived from an EMBL/GenBank/DDBJ whole genome shotgun (WGS) entry which is preliminary data.</text>
</comment>
<dbReference type="Gene3D" id="3.30.1120.70">
    <property type="match status" value="1"/>
</dbReference>
<feature type="compositionally biased region" description="Polar residues" evidence="1">
    <location>
        <begin position="383"/>
        <end position="394"/>
    </location>
</feature>
<evidence type="ECO:0000313" key="3">
    <source>
        <dbReference type="Proteomes" id="UP000580830"/>
    </source>
</evidence>
<dbReference type="Pfam" id="PF04860">
    <property type="entry name" value="Phage_portal"/>
    <property type="match status" value="1"/>
</dbReference>
<dbReference type="Proteomes" id="UP000580830">
    <property type="component" value="Unassembled WGS sequence"/>
</dbReference>
<dbReference type="InterPro" id="IPR006427">
    <property type="entry name" value="Portal_HK97"/>
</dbReference>
<feature type="region of interest" description="Disordered" evidence="1">
    <location>
        <begin position="373"/>
        <end position="404"/>
    </location>
</feature>
<sequence length="404" mass="44346">MVRPIKALARVFGERGTREKKSFALSDPAAQALFGVMPTASGIHVSAASAMRVPAVAAAVGLISEAVGTMPVKVYRRADKTQAKDHPAQRLIHRTANPWTSATELRTSLTADALLRGHGFALVVRNGAGDPLELHRLDPDTVTRETTADGEPVYRVRQAKGGDRLHPWQDVLHIEAFGGVSPITLAREAIALSIAAEQHLSNYYAKGGRPGVVLKHEKFVSEEAKGKILQQWHATHGERNAGGVGFLDENMQLEVVSSNHTDAQFLENRVEQIREIARAFRVPPPLLMELSRATWSNAEEMGRQFLTLTLRPWLSKWEAAYERVLLTPEEQDEFYCEFVTDDLLSVDSAKRATTLSQYRAAGVMTQNEARAALNLPPHPDGNNLDNPYITTPANRSEGADNADA</sequence>
<dbReference type="AlphaFoldDB" id="A0A832PP25"/>
<accession>A0A832PP25</accession>
<gene>
    <name evidence="2" type="ORF">GXX24_09445</name>
</gene>
<evidence type="ECO:0000313" key="2">
    <source>
        <dbReference type="EMBL" id="HHW34345.1"/>
    </source>
</evidence>
<dbReference type="EMBL" id="DULP01000142">
    <property type="protein sequence ID" value="HHW34345.1"/>
    <property type="molecule type" value="Genomic_DNA"/>
</dbReference>
<dbReference type="Gene3D" id="1.20.1270.210">
    <property type="match status" value="1"/>
</dbReference>
<name>A0A832PP25_9RHOB</name>
<proteinExistence type="predicted"/>
<dbReference type="NCBIfam" id="TIGR01537">
    <property type="entry name" value="portal_HK97"/>
    <property type="match status" value="1"/>
</dbReference>
<protein>
    <submittedName>
        <fullName evidence="2">Phage portal protein</fullName>
    </submittedName>
</protein>
<evidence type="ECO:0000256" key="1">
    <source>
        <dbReference type="SAM" id="MobiDB-lite"/>
    </source>
</evidence>
<reference evidence="2 3" key="1">
    <citation type="journal article" date="2020" name="Biotechnol. Biofuels">
        <title>New insights from the biogas microbiome by comprehensive genome-resolved metagenomics of nearly 1600 species originating from multiple anaerobic digesters.</title>
        <authorList>
            <person name="Campanaro S."/>
            <person name="Treu L."/>
            <person name="Rodriguez-R L.M."/>
            <person name="Kovalovszki A."/>
            <person name="Ziels R.M."/>
            <person name="Maus I."/>
            <person name="Zhu X."/>
            <person name="Kougias P.G."/>
            <person name="Basile A."/>
            <person name="Luo G."/>
            <person name="Schluter A."/>
            <person name="Konstantinidis K.T."/>
            <person name="Angelidaki I."/>
        </authorList>
    </citation>
    <scope>NUCLEOTIDE SEQUENCE [LARGE SCALE GENOMIC DNA]</scope>
    <source>
        <strain evidence="2">AS04akNAM_125</strain>
    </source>
</reference>
<dbReference type="InterPro" id="IPR006944">
    <property type="entry name" value="Phage/GTA_portal"/>
</dbReference>